<organism evidence="2 3">
    <name type="scientific">Ideonella oryzae</name>
    <dbReference type="NCBI Taxonomy" id="2937441"/>
    <lineage>
        <taxon>Bacteria</taxon>
        <taxon>Pseudomonadati</taxon>
        <taxon>Pseudomonadota</taxon>
        <taxon>Betaproteobacteria</taxon>
        <taxon>Burkholderiales</taxon>
        <taxon>Sphaerotilaceae</taxon>
        <taxon>Ideonella</taxon>
    </lineage>
</organism>
<keyword evidence="3" id="KW-1185">Reference proteome</keyword>
<dbReference type="InterPro" id="IPR037522">
    <property type="entry name" value="HD_GYP_dom"/>
</dbReference>
<dbReference type="Gene3D" id="1.10.3210.10">
    <property type="entry name" value="Hypothetical protein af1432"/>
    <property type="match status" value="1"/>
</dbReference>
<dbReference type="PANTHER" id="PTHR45228">
    <property type="entry name" value="CYCLIC DI-GMP PHOSPHODIESTERASE TM_0186-RELATED"/>
    <property type="match status" value="1"/>
</dbReference>
<dbReference type="SMART" id="SM00471">
    <property type="entry name" value="HDc"/>
    <property type="match status" value="1"/>
</dbReference>
<dbReference type="RefSeq" id="WP_252767689.1">
    <property type="nucleotide sequence ID" value="NZ_JAMXMC010000001.1"/>
</dbReference>
<dbReference type="PROSITE" id="PS51832">
    <property type="entry name" value="HD_GYP"/>
    <property type="match status" value="1"/>
</dbReference>
<reference evidence="2 3" key="1">
    <citation type="submission" date="2022-06" db="EMBL/GenBank/DDBJ databases">
        <title>Ideonella sp. NS12-5 Genome sequencing and assembly.</title>
        <authorList>
            <person name="Jung Y."/>
        </authorList>
    </citation>
    <scope>NUCLEOTIDE SEQUENCE [LARGE SCALE GENOMIC DNA]</scope>
    <source>
        <strain evidence="2 3">NS12-5</strain>
    </source>
</reference>
<evidence type="ECO:0000259" key="1">
    <source>
        <dbReference type="PROSITE" id="PS51832"/>
    </source>
</evidence>
<dbReference type="InterPro" id="IPR003607">
    <property type="entry name" value="HD/PDEase_dom"/>
</dbReference>
<gene>
    <name evidence="2" type="ORF">M0L44_00700</name>
</gene>
<dbReference type="CDD" id="cd00077">
    <property type="entry name" value="HDc"/>
    <property type="match status" value="1"/>
</dbReference>
<dbReference type="InterPro" id="IPR052020">
    <property type="entry name" value="Cyclic_di-GMP/3'3'-cGAMP_PDE"/>
</dbReference>
<dbReference type="Pfam" id="PF13487">
    <property type="entry name" value="HD_5"/>
    <property type="match status" value="1"/>
</dbReference>
<dbReference type="Proteomes" id="UP001204851">
    <property type="component" value="Unassembled WGS sequence"/>
</dbReference>
<sequence>MNAPLRNLPLPGDANRFDTASAAQMEQLVMDLRQMYRERNAALEEVAAAHHEALLRLALAADYRDTDTGNHIIRIGYLSEALALLLGLSSEAAAMLRKAAPMHDIGKIGVADAVLKKPGPLDPEERRQMNEHAAIGAHILGRSRIPLFQMAAEVAQTHHERWDGRGYPAGLAGNAIPITGRIVAVADYFDALAMDRVYRPAFSVGEALSMLAGERGRSFDPQVVDMFIAHAQALVALRERINQGDGAVESLAGAPLLNVRKFLSEFGTVPEPMVASGAWEGCATP</sequence>
<dbReference type="PANTHER" id="PTHR45228:SF1">
    <property type="entry name" value="CYCLIC DI-GMP PHOSPHODIESTERASE TM_0186"/>
    <property type="match status" value="1"/>
</dbReference>
<comment type="caution">
    <text evidence="2">The sequence shown here is derived from an EMBL/GenBank/DDBJ whole genome shotgun (WGS) entry which is preliminary data.</text>
</comment>
<feature type="domain" description="HD-GYP" evidence="1">
    <location>
        <begin position="46"/>
        <end position="243"/>
    </location>
</feature>
<accession>A0ABT1BHE0</accession>
<proteinExistence type="predicted"/>
<protein>
    <submittedName>
        <fullName evidence="2">HD domain-containing protein</fullName>
    </submittedName>
</protein>
<name>A0ABT1BHE0_9BURK</name>
<dbReference type="SUPFAM" id="SSF109604">
    <property type="entry name" value="HD-domain/PDEase-like"/>
    <property type="match status" value="1"/>
</dbReference>
<evidence type="ECO:0000313" key="2">
    <source>
        <dbReference type="EMBL" id="MCO5975239.1"/>
    </source>
</evidence>
<evidence type="ECO:0000313" key="3">
    <source>
        <dbReference type="Proteomes" id="UP001204851"/>
    </source>
</evidence>
<dbReference type="EMBL" id="JAMXMC010000001">
    <property type="protein sequence ID" value="MCO5975239.1"/>
    <property type="molecule type" value="Genomic_DNA"/>
</dbReference>